<name>A0A9P7K1I5_9AGAR</name>
<feature type="compositionally biased region" description="Basic and acidic residues" evidence="1">
    <location>
        <begin position="53"/>
        <end position="75"/>
    </location>
</feature>
<proteinExistence type="predicted"/>
<dbReference type="Proteomes" id="UP000717328">
    <property type="component" value="Unassembled WGS sequence"/>
</dbReference>
<evidence type="ECO:0000313" key="3">
    <source>
        <dbReference type="Proteomes" id="UP000717328"/>
    </source>
</evidence>
<accession>A0A9P7K1I5</accession>
<sequence>MPPSATRCTGPPSKGRKRALSTPKSPEIKKKKKTVQADLEEVMEDMAVEEVPEEVKAQEEIQEKGAKKGKERKTV</sequence>
<feature type="region of interest" description="Disordered" evidence="1">
    <location>
        <begin position="1"/>
        <end position="35"/>
    </location>
</feature>
<gene>
    <name evidence="2" type="ORF">H0H81_012075</name>
</gene>
<protein>
    <submittedName>
        <fullName evidence="2">Uncharacterized protein</fullName>
    </submittedName>
</protein>
<organism evidence="2 3">
    <name type="scientific">Sphagnurus paluster</name>
    <dbReference type="NCBI Taxonomy" id="117069"/>
    <lineage>
        <taxon>Eukaryota</taxon>
        <taxon>Fungi</taxon>
        <taxon>Dikarya</taxon>
        <taxon>Basidiomycota</taxon>
        <taxon>Agaricomycotina</taxon>
        <taxon>Agaricomycetes</taxon>
        <taxon>Agaricomycetidae</taxon>
        <taxon>Agaricales</taxon>
        <taxon>Tricholomatineae</taxon>
        <taxon>Lyophyllaceae</taxon>
        <taxon>Sphagnurus</taxon>
    </lineage>
</organism>
<reference evidence="2" key="2">
    <citation type="submission" date="2021-10" db="EMBL/GenBank/DDBJ databases">
        <title>Phylogenomics reveals ancestral predisposition of the termite-cultivated fungus Termitomyces towards a domesticated lifestyle.</title>
        <authorList>
            <person name="Auxier B."/>
            <person name="Grum-Grzhimaylo A."/>
            <person name="Cardenas M.E."/>
            <person name="Lodge J.D."/>
            <person name="Laessoe T."/>
            <person name="Pedersen O."/>
            <person name="Smith M.E."/>
            <person name="Kuyper T.W."/>
            <person name="Franco-Molano E.A."/>
            <person name="Baroni T.J."/>
            <person name="Aanen D.K."/>
        </authorList>
    </citation>
    <scope>NUCLEOTIDE SEQUENCE</scope>
    <source>
        <strain evidence="2">D49</strain>
    </source>
</reference>
<evidence type="ECO:0000313" key="2">
    <source>
        <dbReference type="EMBL" id="KAG5633029.1"/>
    </source>
</evidence>
<feature type="non-terminal residue" evidence="2">
    <location>
        <position position="75"/>
    </location>
</feature>
<keyword evidence="3" id="KW-1185">Reference proteome</keyword>
<dbReference type="EMBL" id="JABCKI010010086">
    <property type="protein sequence ID" value="KAG5633029.1"/>
    <property type="molecule type" value="Genomic_DNA"/>
</dbReference>
<dbReference type="AlphaFoldDB" id="A0A9P7K1I5"/>
<comment type="caution">
    <text evidence="2">The sequence shown here is derived from an EMBL/GenBank/DDBJ whole genome shotgun (WGS) entry which is preliminary data.</text>
</comment>
<evidence type="ECO:0000256" key="1">
    <source>
        <dbReference type="SAM" id="MobiDB-lite"/>
    </source>
</evidence>
<feature type="region of interest" description="Disordered" evidence="1">
    <location>
        <begin position="50"/>
        <end position="75"/>
    </location>
</feature>
<reference evidence="2" key="1">
    <citation type="submission" date="2021-02" db="EMBL/GenBank/DDBJ databases">
        <authorList>
            <person name="Nieuwenhuis M."/>
            <person name="Van De Peppel L.J.J."/>
        </authorList>
    </citation>
    <scope>NUCLEOTIDE SEQUENCE</scope>
    <source>
        <strain evidence="2">D49</strain>
    </source>
</reference>